<evidence type="ECO:0000313" key="4">
    <source>
        <dbReference type="EMBL" id="GAA1926199.1"/>
    </source>
</evidence>
<name>A0ABN2PR44_9ACTN</name>
<accession>A0ABN2PR44</accession>
<dbReference type="PANTHER" id="PTHR45947">
    <property type="entry name" value="SULFOQUINOVOSYL TRANSFERASE SQD2"/>
    <property type="match status" value="1"/>
</dbReference>
<dbReference type="InterPro" id="IPR050194">
    <property type="entry name" value="Glycosyltransferase_grp1"/>
</dbReference>
<sequence>MRITLVTESFYPAVDAATGTVRRVADRLVDDGHQVQVLAPGPGLASYRGARVDRVRLRDRPGAQVRAALESSAPDLVQVHSPGTLGRKALKHARRAGVPTLLAQLAPLPDLPAAVWRAKVADRSDRVLVSCGWMVEHLHRLGVEAHLWLPGVDLDAFGPQLRDTYLHDRWSMARSRGGRRLVVGYVGGLHRRHGVRALPELASVPGIRPVLVGDGPQREWLRSRMPHAHLTGTLTGGELATALASLDLLVHPGEAETCSHVLREAAASGLPVVAPARGGAVDVVVDGRTGILYDPAAPGALARAVSGLVRHGGSEALAATGARARAHAARRPWSDATDELVGDHHRAVVGRAVHPAA</sequence>
<dbReference type="InterPro" id="IPR028098">
    <property type="entry name" value="Glyco_trans_4-like_N"/>
</dbReference>
<dbReference type="Proteomes" id="UP001501612">
    <property type="component" value="Unassembled WGS sequence"/>
</dbReference>
<evidence type="ECO:0000259" key="3">
    <source>
        <dbReference type="Pfam" id="PF13439"/>
    </source>
</evidence>
<dbReference type="RefSeq" id="WP_344008391.1">
    <property type="nucleotide sequence ID" value="NZ_BAAAMY010000007.1"/>
</dbReference>
<dbReference type="SUPFAM" id="SSF53756">
    <property type="entry name" value="UDP-Glycosyltransferase/glycogen phosphorylase"/>
    <property type="match status" value="1"/>
</dbReference>
<dbReference type="PANTHER" id="PTHR45947:SF3">
    <property type="entry name" value="SULFOQUINOVOSYL TRANSFERASE SQD2"/>
    <property type="match status" value="1"/>
</dbReference>
<keyword evidence="1" id="KW-0328">Glycosyltransferase</keyword>
<dbReference type="Gene3D" id="3.40.50.2000">
    <property type="entry name" value="Glycogen Phosphorylase B"/>
    <property type="match status" value="2"/>
</dbReference>
<protein>
    <submittedName>
        <fullName evidence="4">Glycosyltransferase family 1 protein</fullName>
    </submittedName>
</protein>
<proteinExistence type="predicted"/>
<evidence type="ECO:0000256" key="1">
    <source>
        <dbReference type="ARBA" id="ARBA00022676"/>
    </source>
</evidence>
<comment type="caution">
    <text evidence="4">The sequence shown here is derived from an EMBL/GenBank/DDBJ whole genome shotgun (WGS) entry which is preliminary data.</text>
</comment>
<evidence type="ECO:0000313" key="5">
    <source>
        <dbReference type="Proteomes" id="UP001501612"/>
    </source>
</evidence>
<dbReference type="EMBL" id="BAAAMY010000007">
    <property type="protein sequence ID" value="GAA1926199.1"/>
    <property type="molecule type" value="Genomic_DNA"/>
</dbReference>
<gene>
    <name evidence="4" type="ORF">GCM10009737_30040</name>
</gene>
<keyword evidence="2" id="KW-0808">Transferase</keyword>
<organism evidence="4 5">
    <name type="scientific">Nocardioides lentus</name>
    <dbReference type="NCBI Taxonomy" id="338077"/>
    <lineage>
        <taxon>Bacteria</taxon>
        <taxon>Bacillati</taxon>
        <taxon>Actinomycetota</taxon>
        <taxon>Actinomycetes</taxon>
        <taxon>Propionibacteriales</taxon>
        <taxon>Nocardioidaceae</taxon>
        <taxon>Nocardioides</taxon>
    </lineage>
</organism>
<reference evidence="4 5" key="1">
    <citation type="journal article" date="2019" name="Int. J. Syst. Evol. Microbiol.">
        <title>The Global Catalogue of Microorganisms (GCM) 10K type strain sequencing project: providing services to taxonomists for standard genome sequencing and annotation.</title>
        <authorList>
            <consortium name="The Broad Institute Genomics Platform"/>
            <consortium name="The Broad Institute Genome Sequencing Center for Infectious Disease"/>
            <person name="Wu L."/>
            <person name="Ma J."/>
        </authorList>
    </citation>
    <scope>NUCLEOTIDE SEQUENCE [LARGE SCALE GENOMIC DNA]</scope>
    <source>
        <strain evidence="4 5">JCM 14046</strain>
    </source>
</reference>
<feature type="domain" description="Glycosyltransferase subfamily 4-like N-terminal" evidence="3">
    <location>
        <begin position="20"/>
        <end position="155"/>
    </location>
</feature>
<keyword evidence="5" id="KW-1185">Reference proteome</keyword>
<dbReference type="Pfam" id="PF13692">
    <property type="entry name" value="Glyco_trans_1_4"/>
    <property type="match status" value="1"/>
</dbReference>
<dbReference type="Pfam" id="PF13439">
    <property type="entry name" value="Glyco_transf_4"/>
    <property type="match status" value="1"/>
</dbReference>
<evidence type="ECO:0000256" key="2">
    <source>
        <dbReference type="ARBA" id="ARBA00022679"/>
    </source>
</evidence>